<organism evidence="8 9">
    <name type="scientific">Algoriphagus zhangzhouensis</name>
    <dbReference type="NCBI Taxonomy" id="1073327"/>
    <lineage>
        <taxon>Bacteria</taxon>
        <taxon>Pseudomonadati</taxon>
        <taxon>Bacteroidota</taxon>
        <taxon>Cytophagia</taxon>
        <taxon>Cytophagales</taxon>
        <taxon>Cyclobacteriaceae</taxon>
        <taxon>Algoriphagus</taxon>
    </lineage>
</organism>
<evidence type="ECO:0000313" key="8">
    <source>
        <dbReference type="EMBL" id="SHO64750.1"/>
    </source>
</evidence>
<name>A0A1M7ZIK5_9BACT</name>
<dbReference type="InterPro" id="IPR003714">
    <property type="entry name" value="PhoH"/>
</dbReference>
<dbReference type="Gene3D" id="3.40.50.300">
    <property type="entry name" value="P-loop containing nucleotide triphosphate hydrolases"/>
    <property type="match status" value="1"/>
</dbReference>
<evidence type="ECO:0000256" key="1">
    <source>
        <dbReference type="ARBA" id="ARBA00004496"/>
    </source>
</evidence>
<dbReference type="SUPFAM" id="SSF52540">
    <property type="entry name" value="P-loop containing nucleoside triphosphate hydrolases"/>
    <property type="match status" value="1"/>
</dbReference>
<evidence type="ECO:0000256" key="2">
    <source>
        <dbReference type="ARBA" id="ARBA00010393"/>
    </source>
</evidence>
<evidence type="ECO:0000256" key="5">
    <source>
        <dbReference type="ARBA" id="ARBA00022840"/>
    </source>
</evidence>
<accession>A0A1M7ZIK5</accession>
<dbReference type="AlphaFoldDB" id="A0A1M7ZIK5"/>
<keyword evidence="4" id="KW-0547">Nucleotide-binding</keyword>
<gene>
    <name evidence="8" type="ORF">SAMN04488108_3630</name>
</gene>
<dbReference type="PANTHER" id="PTHR30473:SF1">
    <property type="entry name" value="PHOH-LIKE PROTEIN"/>
    <property type="match status" value="1"/>
</dbReference>
<dbReference type="GO" id="GO:0005829">
    <property type="term" value="C:cytosol"/>
    <property type="evidence" value="ECO:0007669"/>
    <property type="project" value="TreeGrafter"/>
</dbReference>
<reference evidence="9" key="1">
    <citation type="submission" date="2016-12" db="EMBL/GenBank/DDBJ databases">
        <authorList>
            <person name="Varghese N."/>
            <person name="Submissions S."/>
        </authorList>
    </citation>
    <scope>NUCLEOTIDE SEQUENCE [LARGE SCALE GENOMIC DNA]</scope>
    <source>
        <strain evidence="9">DSM 25035</strain>
    </source>
</reference>
<dbReference type="PANTHER" id="PTHR30473">
    <property type="entry name" value="PROTEIN PHOH"/>
    <property type="match status" value="1"/>
</dbReference>
<keyword evidence="9" id="KW-1185">Reference proteome</keyword>
<feature type="domain" description="PhoH-like protein" evidence="7">
    <location>
        <begin position="129"/>
        <end position="332"/>
    </location>
</feature>
<evidence type="ECO:0000256" key="4">
    <source>
        <dbReference type="ARBA" id="ARBA00022741"/>
    </source>
</evidence>
<evidence type="ECO:0000259" key="7">
    <source>
        <dbReference type="Pfam" id="PF02562"/>
    </source>
</evidence>
<dbReference type="FunFam" id="3.40.50.300:FF:000013">
    <property type="entry name" value="PhoH family ATPase"/>
    <property type="match status" value="1"/>
</dbReference>
<comment type="similarity">
    <text evidence="2">Belongs to the PhoH family.</text>
</comment>
<keyword evidence="5" id="KW-0067">ATP-binding</keyword>
<dbReference type="Proteomes" id="UP000184609">
    <property type="component" value="Unassembled WGS sequence"/>
</dbReference>
<evidence type="ECO:0000256" key="6">
    <source>
        <dbReference type="ARBA" id="ARBA00039970"/>
    </source>
</evidence>
<sequence>MRALDKNINFILTHSSRFNQRKSLVEKVITLENVPLAEFLGTANENIRQLAQAFPQSKIISRGNEIRIQGSAPEILRVNNVLNLLLEHMDRFGHLTPENVKDYLDVEGVPFEEANRDQVIVFGNKGLVIKPKSPNQRKLVEAAMKNDLVFALGPAGTGKTYIAVALAVRALKNREVKRIIITRPAVEAGENLGFLPGDLQEKLDPYLRPIYDALQDMVPPEKLKYYQETRVIEIAPLAYMRGRTLHDAFVLLDEAQNTTSEQIKMFLTRMGPNSKVIITGDQTQVDLPVRQKSGLSEALRILKDVKGIGIVNLSGKDVIRHKLVKAIIEAYEKNQEEKDQQKYESTSRKGPR</sequence>
<dbReference type="GO" id="GO:0005524">
    <property type="term" value="F:ATP binding"/>
    <property type="evidence" value="ECO:0007669"/>
    <property type="project" value="UniProtKB-KW"/>
</dbReference>
<proteinExistence type="inferred from homology"/>
<dbReference type="EMBL" id="FRXN01000006">
    <property type="protein sequence ID" value="SHO64750.1"/>
    <property type="molecule type" value="Genomic_DNA"/>
</dbReference>
<dbReference type="InterPro" id="IPR027417">
    <property type="entry name" value="P-loop_NTPase"/>
</dbReference>
<dbReference type="Pfam" id="PF02562">
    <property type="entry name" value="PhoH"/>
    <property type="match status" value="1"/>
</dbReference>
<protein>
    <recommendedName>
        <fullName evidence="6">PhoH-like protein</fullName>
    </recommendedName>
</protein>
<keyword evidence="3" id="KW-0963">Cytoplasm</keyword>
<comment type="subcellular location">
    <subcellularLocation>
        <location evidence="1">Cytoplasm</location>
    </subcellularLocation>
</comment>
<dbReference type="STRING" id="1073327.SAMN04488108_3630"/>
<evidence type="ECO:0000256" key="3">
    <source>
        <dbReference type="ARBA" id="ARBA00022490"/>
    </source>
</evidence>
<evidence type="ECO:0000313" key="9">
    <source>
        <dbReference type="Proteomes" id="UP000184609"/>
    </source>
</evidence>
<dbReference type="InterPro" id="IPR051451">
    <property type="entry name" value="PhoH2-like"/>
</dbReference>